<proteinExistence type="inferred from homology"/>
<dbReference type="InterPro" id="IPR032808">
    <property type="entry name" value="DoxX"/>
</dbReference>
<organism evidence="8 9">
    <name type="scientific">Halomonas cibimaris</name>
    <dbReference type="NCBI Taxonomy" id="657012"/>
    <lineage>
        <taxon>Bacteria</taxon>
        <taxon>Pseudomonadati</taxon>
        <taxon>Pseudomonadota</taxon>
        <taxon>Gammaproteobacteria</taxon>
        <taxon>Oceanospirillales</taxon>
        <taxon>Halomonadaceae</taxon>
        <taxon>Halomonas</taxon>
    </lineage>
</organism>
<dbReference type="Proteomes" id="UP001500133">
    <property type="component" value="Unassembled WGS sequence"/>
</dbReference>
<dbReference type="PANTHER" id="PTHR33452:SF1">
    <property type="entry name" value="INNER MEMBRANE PROTEIN YPHA-RELATED"/>
    <property type="match status" value="1"/>
</dbReference>
<sequence length="163" mass="17048">MLGTLHQPTQRQGLNMTTSWFHKVISTRAGIAPLALRIPAGTIFMAHGAQKLFGWFGGGGLAGTAQWMASMGLEPSYLMALLAGGTEFFGGLALVLGLLIRPAALGLAVTMLIAIFSVHIANGLFMSNNGYEFALSLLAIVVSLAGSGAGRVSLDHYLACKTR</sequence>
<feature type="transmembrane region" description="Helical" evidence="7">
    <location>
        <begin position="133"/>
        <end position="154"/>
    </location>
</feature>
<comment type="subcellular location">
    <subcellularLocation>
        <location evidence="1">Cell membrane</location>
        <topology evidence="1">Multi-pass membrane protein</topology>
    </subcellularLocation>
</comment>
<accession>A0ABP7LZM6</accession>
<keyword evidence="5 7" id="KW-1133">Transmembrane helix</keyword>
<reference evidence="9" key="1">
    <citation type="journal article" date="2019" name="Int. J. Syst. Evol. Microbiol.">
        <title>The Global Catalogue of Microorganisms (GCM) 10K type strain sequencing project: providing services to taxonomists for standard genome sequencing and annotation.</title>
        <authorList>
            <consortium name="The Broad Institute Genomics Platform"/>
            <consortium name="The Broad Institute Genome Sequencing Center for Infectious Disease"/>
            <person name="Wu L."/>
            <person name="Ma J."/>
        </authorList>
    </citation>
    <scope>NUCLEOTIDE SEQUENCE [LARGE SCALE GENOMIC DNA]</scope>
    <source>
        <strain evidence="9">JCM 16914</strain>
    </source>
</reference>
<comment type="similarity">
    <text evidence="2">Belongs to the DoxX family.</text>
</comment>
<keyword evidence="6 7" id="KW-0472">Membrane</keyword>
<evidence type="ECO:0000256" key="2">
    <source>
        <dbReference type="ARBA" id="ARBA00006679"/>
    </source>
</evidence>
<feature type="transmembrane region" description="Helical" evidence="7">
    <location>
        <begin position="103"/>
        <end position="121"/>
    </location>
</feature>
<dbReference type="PANTHER" id="PTHR33452">
    <property type="entry name" value="OXIDOREDUCTASE CATD-RELATED"/>
    <property type="match status" value="1"/>
</dbReference>
<comment type="caution">
    <text evidence="8">The sequence shown here is derived from an EMBL/GenBank/DDBJ whole genome shotgun (WGS) entry which is preliminary data.</text>
</comment>
<feature type="transmembrane region" description="Helical" evidence="7">
    <location>
        <begin position="52"/>
        <end position="70"/>
    </location>
</feature>
<dbReference type="Pfam" id="PF07681">
    <property type="entry name" value="DoxX"/>
    <property type="match status" value="1"/>
</dbReference>
<dbReference type="InterPro" id="IPR051907">
    <property type="entry name" value="DoxX-like_oxidoreductase"/>
</dbReference>
<evidence type="ECO:0000313" key="8">
    <source>
        <dbReference type="EMBL" id="GAA3910700.1"/>
    </source>
</evidence>
<keyword evidence="4 7" id="KW-0812">Transmembrane</keyword>
<evidence type="ECO:0000256" key="1">
    <source>
        <dbReference type="ARBA" id="ARBA00004651"/>
    </source>
</evidence>
<evidence type="ECO:0000256" key="3">
    <source>
        <dbReference type="ARBA" id="ARBA00022475"/>
    </source>
</evidence>
<evidence type="ECO:0000256" key="6">
    <source>
        <dbReference type="ARBA" id="ARBA00023136"/>
    </source>
</evidence>
<evidence type="ECO:0000313" key="9">
    <source>
        <dbReference type="Proteomes" id="UP001500133"/>
    </source>
</evidence>
<protein>
    <submittedName>
        <fullName evidence="8">DoxX family protein</fullName>
    </submittedName>
</protein>
<feature type="transmembrane region" description="Helical" evidence="7">
    <location>
        <begin position="76"/>
        <end position="96"/>
    </location>
</feature>
<evidence type="ECO:0000256" key="7">
    <source>
        <dbReference type="SAM" id="Phobius"/>
    </source>
</evidence>
<name>A0ABP7LZM6_9GAMM</name>
<keyword evidence="3" id="KW-1003">Cell membrane</keyword>
<evidence type="ECO:0000256" key="5">
    <source>
        <dbReference type="ARBA" id="ARBA00022989"/>
    </source>
</evidence>
<keyword evidence="9" id="KW-1185">Reference proteome</keyword>
<gene>
    <name evidence="8" type="ORF">GCM10022228_22150</name>
</gene>
<dbReference type="EMBL" id="BAAAZT010000077">
    <property type="protein sequence ID" value="GAA3910700.1"/>
    <property type="molecule type" value="Genomic_DNA"/>
</dbReference>
<evidence type="ECO:0000256" key="4">
    <source>
        <dbReference type="ARBA" id="ARBA00022692"/>
    </source>
</evidence>